<dbReference type="InterPro" id="IPR018060">
    <property type="entry name" value="HTH_AraC"/>
</dbReference>
<feature type="transmembrane region" description="Helical" evidence="5">
    <location>
        <begin position="33"/>
        <end position="53"/>
    </location>
</feature>
<feature type="compositionally biased region" description="Polar residues" evidence="4">
    <location>
        <begin position="206"/>
        <end position="223"/>
    </location>
</feature>
<dbReference type="SUPFAM" id="SSF46689">
    <property type="entry name" value="Homeodomain-like"/>
    <property type="match status" value="1"/>
</dbReference>
<proteinExistence type="predicted"/>
<evidence type="ECO:0000256" key="4">
    <source>
        <dbReference type="SAM" id="MobiDB-lite"/>
    </source>
</evidence>
<dbReference type="PANTHER" id="PTHR43280">
    <property type="entry name" value="ARAC-FAMILY TRANSCRIPTIONAL REGULATOR"/>
    <property type="match status" value="1"/>
</dbReference>
<dbReference type="AlphaFoldDB" id="A0A066UTQ1"/>
<keyword evidence="2" id="KW-0238">DNA-binding</keyword>
<evidence type="ECO:0000259" key="6">
    <source>
        <dbReference type="PROSITE" id="PS01124"/>
    </source>
</evidence>
<evidence type="ECO:0000256" key="3">
    <source>
        <dbReference type="ARBA" id="ARBA00023163"/>
    </source>
</evidence>
<dbReference type="STRING" id="212667.VFDL14_13820"/>
<feature type="transmembrane region" description="Helical" evidence="5">
    <location>
        <begin position="181"/>
        <end position="203"/>
    </location>
</feature>
<dbReference type="Pfam" id="PF12833">
    <property type="entry name" value="HTH_18"/>
    <property type="match status" value="1"/>
</dbReference>
<keyword evidence="5" id="KW-0812">Transmembrane</keyword>
<comment type="caution">
    <text evidence="7">The sequence shown here is derived from an EMBL/GenBank/DDBJ whole genome shotgun (WGS) entry which is preliminary data.</text>
</comment>
<keyword evidence="5" id="KW-1133">Transmembrane helix</keyword>
<dbReference type="InterPro" id="IPR009057">
    <property type="entry name" value="Homeodomain-like_sf"/>
</dbReference>
<dbReference type="EMBL" id="JFFR01000009">
    <property type="protein sequence ID" value="KDN29262.1"/>
    <property type="molecule type" value="Genomic_DNA"/>
</dbReference>
<dbReference type="GO" id="GO:0003700">
    <property type="term" value="F:DNA-binding transcription factor activity"/>
    <property type="evidence" value="ECO:0007669"/>
    <property type="project" value="InterPro"/>
</dbReference>
<name>A0A066UTQ1_9VIBR</name>
<protein>
    <submittedName>
        <fullName evidence="7">AraC family transcriptional regulator</fullName>
    </submittedName>
</protein>
<keyword evidence="5" id="KW-0472">Membrane</keyword>
<reference evidence="7 8" key="1">
    <citation type="submission" date="2014-02" db="EMBL/GenBank/DDBJ databases">
        <title>Vibrio fortis Dalian14 Genome Sequencing.</title>
        <authorList>
            <person name="Wang Y."/>
            <person name="Song L."/>
            <person name="Liu G."/>
            <person name="Ding J."/>
        </authorList>
    </citation>
    <scope>NUCLEOTIDE SEQUENCE [LARGE SCALE GENOMIC DNA]</scope>
    <source>
        <strain evidence="7 8">Dalian14</strain>
    </source>
</reference>
<keyword evidence="8" id="KW-1185">Reference proteome</keyword>
<keyword evidence="1" id="KW-0805">Transcription regulation</keyword>
<organism evidence="7 8">
    <name type="scientific">Vibrio fortis</name>
    <dbReference type="NCBI Taxonomy" id="212667"/>
    <lineage>
        <taxon>Bacteria</taxon>
        <taxon>Pseudomonadati</taxon>
        <taxon>Pseudomonadota</taxon>
        <taxon>Gammaproteobacteria</taxon>
        <taxon>Vibrionales</taxon>
        <taxon>Vibrionaceae</taxon>
        <taxon>Vibrio</taxon>
    </lineage>
</organism>
<dbReference type="PANTHER" id="PTHR43280:SF29">
    <property type="entry name" value="ARAC-FAMILY TRANSCRIPTIONAL REGULATOR"/>
    <property type="match status" value="1"/>
</dbReference>
<dbReference type="PROSITE" id="PS01124">
    <property type="entry name" value="HTH_ARAC_FAMILY_2"/>
    <property type="match status" value="1"/>
</dbReference>
<dbReference type="GO" id="GO:0043565">
    <property type="term" value="F:sequence-specific DNA binding"/>
    <property type="evidence" value="ECO:0007669"/>
    <property type="project" value="InterPro"/>
</dbReference>
<evidence type="ECO:0000313" key="7">
    <source>
        <dbReference type="EMBL" id="KDN29262.1"/>
    </source>
</evidence>
<feature type="region of interest" description="Disordered" evidence="4">
    <location>
        <begin position="206"/>
        <end position="237"/>
    </location>
</feature>
<keyword evidence="3" id="KW-0804">Transcription</keyword>
<evidence type="ECO:0000256" key="5">
    <source>
        <dbReference type="SAM" id="Phobius"/>
    </source>
</evidence>
<feature type="transmembrane region" description="Helical" evidence="5">
    <location>
        <begin position="60"/>
        <end position="81"/>
    </location>
</feature>
<evidence type="ECO:0000313" key="8">
    <source>
        <dbReference type="Proteomes" id="UP000027219"/>
    </source>
</evidence>
<sequence>MMLAIPLPFVTALLLLMTGVLLRCRYPQTSQKPFWFIILCALMVTMVGLRWTVDIALFRFLQPILGASVPVAAWLCFAGAHRSQSSLHFHWLGPVAVLVGSLFYEYVWAGTLDVLLILLYLGYGSLLLKSSLCVPEQVRLTDVLKVLVAERVAGAMLLFSALVDSALSYDILLLNAQHTNLILSISYLVLIPAVVSAVMVVSMSTPAEENNKHTQTSTSMSQRISEEGDTSTTSVSRIGDDQAEEIVQIMAKFDALMRDHQVFKDPDLSLNRLARKLGIPARKISSAVNQTHQQNISKVINAYRIEHAKILLIQTDDAITEIFLNSGFQTKSNFNREFSRITGQTPSEFRSSPQVLD</sequence>
<feature type="domain" description="HTH araC/xylS-type" evidence="6">
    <location>
        <begin position="251"/>
        <end position="352"/>
    </location>
</feature>
<evidence type="ECO:0000256" key="1">
    <source>
        <dbReference type="ARBA" id="ARBA00023015"/>
    </source>
</evidence>
<gene>
    <name evidence="7" type="ORF">VFDL14_13820</name>
</gene>
<evidence type="ECO:0000256" key="2">
    <source>
        <dbReference type="ARBA" id="ARBA00023125"/>
    </source>
</evidence>
<accession>A0A066UTQ1</accession>
<dbReference type="Gene3D" id="1.10.10.60">
    <property type="entry name" value="Homeodomain-like"/>
    <property type="match status" value="1"/>
</dbReference>
<feature type="transmembrane region" description="Helical" evidence="5">
    <location>
        <begin position="152"/>
        <end position="174"/>
    </location>
</feature>
<dbReference type="Proteomes" id="UP000027219">
    <property type="component" value="Unassembled WGS sequence"/>
</dbReference>
<dbReference type="SMART" id="SM00342">
    <property type="entry name" value="HTH_ARAC"/>
    <property type="match status" value="1"/>
</dbReference>
<feature type="transmembrane region" description="Helical" evidence="5">
    <location>
        <begin position="87"/>
        <end position="107"/>
    </location>
</feature>